<organism evidence="2 3">
    <name type="scientific">Araneus ventricosus</name>
    <name type="common">Orbweaver spider</name>
    <name type="synonym">Epeira ventricosa</name>
    <dbReference type="NCBI Taxonomy" id="182803"/>
    <lineage>
        <taxon>Eukaryota</taxon>
        <taxon>Metazoa</taxon>
        <taxon>Ecdysozoa</taxon>
        <taxon>Arthropoda</taxon>
        <taxon>Chelicerata</taxon>
        <taxon>Arachnida</taxon>
        <taxon>Araneae</taxon>
        <taxon>Araneomorphae</taxon>
        <taxon>Entelegynae</taxon>
        <taxon>Araneoidea</taxon>
        <taxon>Araneidae</taxon>
        <taxon>Araneus</taxon>
    </lineage>
</organism>
<sequence>MQRRTRYPRLQHERKDCNVNCGETEHLAAWKGRKTIPVITRPATRKPRKMYAQATNKDTSKGEKKTPPQEENTTEVIAGLTERTPARP</sequence>
<evidence type="ECO:0000256" key="1">
    <source>
        <dbReference type="SAM" id="MobiDB-lite"/>
    </source>
</evidence>
<name>A0A4Y2RZN5_ARAVE</name>
<gene>
    <name evidence="2" type="ORF">AVEN_114158_1</name>
</gene>
<evidence type="ECO:0000313" key="2">
    <source>
        <dbReference type="EMBL" id="GBN80465.1"/>
    </source>
</evidence>
<dbReference type="EMBL" id="BGPR01018906">
    <property type="protein sequence ID" value="GBN80465.1"/>
    <property type="molecule type" value="Genomic_DNA"/>
</dbReference>
<comment type="caution">
    <text evidence="2">The sequence shown here is derived from an EMBL/GenBank/DDBJ whole genome shotgun (WGS) entry which is preliminary data.</text>
</comment>
<accession>A0A4Y2RZN5</accession>
<proteinExistence type="predicted"/>
<dbReference type="Proteomes" id="UP000499080">
    <property type="component" value="Unassembled WGS sequence"/>
</dbReference>
<dbReference type="OrthoDB" id="8123886at2759"/>
<reference evidence="2 3" key="1">
    <citation type="journal article" date="2019" name="Sci. Rep.">
        <title>Orb-weaving spider Araneus ventricosus genome elucidates the spidroin gene catalogue.</title>
        <authorList>
            <person name="Kono N."/>
            <person name="Nakamura H."/>
            <person name="Ohtoshi R."/>
            <person name="Moran D.A.P."/>
            <person name="Shinohara A."/>
            <person name="Yoshida Y."/>
            <person name="Fujiwara M."/>
            <person name="Mori M."/>
            <person name="Tomita M."/>
            <person name="Arakawa K."/>
        </authorList>
    </citation>
    <scope>NUCLEOTIDE SEQUENCE [LARGE SCALE GENOMIC DNA]</scope>
</reference>
<keyword evidence="3" id="KW-1185">Reference proteome</keyword>
<feature type="region of interest" description="Disordered" evidence="1">
    <location>
        <begin position="38"/>
        <end position="88"/>
    </location>
</feature>
<evidence type="ECO:0000313" key="3">
    <source>
        <dbReference type="Proteomes" id="UP000499080"/>
    </source>
</evidence>
<protein>
    <submittedName>
        <fullName evidence="2">Uncharacterized protein</fullName>
    </submittedName>
</protein>
<feature type="compositionally biased region" description="Basic and acidic residues" evidence="1">
    <location>
        <begin position="58"/>
        <end position="68"/>
    </location>
</feature>
<dbReference type="AlphaFoldDB" id="A0A4Y2RZN5"/>